<name>A0A6A5X2W7_9PLEO</name>
<evidence type="ECO:0000313" key="1">
    <source>
        <dbReference type="EMBL" id="KAF2006786.1"/>
    </source>
</evidence>
<gene>
    <name evidence="1" type="ORF">P154DRAFT_517812</name>
</gene>
<proteinExistence type="predicted"/>
<dbReference type="EMBL" id="ML977559">
    <property type="protein sequence ID" value="KAF2006786.1"/>
    <property type="molecule type" value="Genomic_DNA"/>
</dbReference>
<reference evidence="1" key="1">
    <citation type="journal article" date="2020" name="Stud. Mycol.">
        <title>101 Dothideomycetes genomes: a test case for predicting lifestyles and emergence of pathogens.</title>
        <authorList>
            <person name="Haridas S."/>
            <person name="Albert R."/>
            <person name="Binder M."/>
            <person name="Bloem J."/>
            <person name="Labutti K."/>
            <person name="Salamov A."/>
            <person name="Andreopoulos B."/>
            <person name="Baker S."/>
            <person name="Barry K."/>
            <person name="Bills G."/>
            <person name="Bluhm B."/>
            <person name="Cannon C."/>
            <person name="Castanera R."/>
            <person name="Culley D."/>
            <person name="Daum C."/>
            <person name="Ezra D."/>
            <person name="Gonzalez J."/>
            <person name="Henrissat B."/>
            <person name="Kuo A."/>
            <person name="Liang C."/>
            <person name="Lipzen A."/>
            <person name="Lutzoni F."/>
            <person name="Magnuson J."/>
            <person name="Mondo S."/>
            <person name="Nolan M."/>
            <person name="Ohm R."/>
            <person name="Pangilinan J."/>
            <person name="Park H.-J."/>
            <person name="Ramirez L."/>
            <person name="Alfaro M."/>
            <person name="Sun H."/>
            <person name="Tritt A."/>
            <person name="Yoshinaga Y."/>
            <person name="Zwiers L.-H."/>
            <person name="Turgeon B."/>
            <person name="Goodwin S."/>
            <person name="Spatafora J."/>
            <person name="Crous P."/>
            <person name="Grigoriev I."/>
        </authorList>
    </citation>
    <scope>NUCLEOTIDE SEQUENCE</scope>
    <source>
        <strain evidence="1">CBS 123094</strain>
    </source>
</reference>
<accession>A0A6A5X2W7</accession>
<evidence type="ECO:0008006" key="3">
    <source>
        <dbReference type="Google" id="ProtNLM"/>
    </source>
</evidence>
<keyword evidence="2" id="KW-1185">Reference proteome</keyword>
<sequence>MSPPLSPCTGPSTRPPSKCFNPTNLIHLKATDTKLAQTKTFSFPLGLLTWHSSYYAKTLCTAGSLWSSGGQEMKMEEDLEAMEMFNCFVYTNSVLESNGHTIKDGEEVLPTDMALIKAFSLATKLGMTGMRNSLIDVIHRKLGDDWARPKSDVHAFAYENTAPGSQLRRLLVDFYRWTSNLKSFWALDWGRFPKEFLTELLEARSEKGDLKWRSIGKEGWQKSDRCRWHDHSGPGGQLCAG</sequence>
<protein>
    <recommendedName>
        <fullName evidence="3">BTB domain-containing protein</fullName>
    </recommendedName>
</protein>
<evidence type="ECO:0000313" key="2">
    <source>
        <dbReference type="Proteomes" id="UP000799779"/>
    </source>
</evidence>
<dbReference type="Proteomes" id="UP000799779">
    <property type="component" value="Unassembled WGS sequence"/>
</dbReference>
<organism evidence="1 2">
    <name type="scientific">Amniculicola lignicola CBS 123094</name>
    <dbReference type="NCBI Taxonomy" id="1392246"/>
    <lineage>
        <taxon>Eukaryota</taxon>
        <taxon>Fungi</taxon>
        <taxon>Dikarya</taxon>
        <taxon>Ascomycota</taxon>
        <taxon>Pezizomycotina</taxon>
        <taxon>Dothideomycetes</taxon>
        <taxon>Pleosporomycetidae</taxon>
        <taxon>Pleosporales</taxon>
        <taxon>Amniculicolaceae</taxon>
        <taxon>Amniculicola</taxon>
    </lineage>
</organism>
<dbReference type="AlphaFoldDB" id="A0A6A5X2W7"/>
<dbReference type="OrthoDB" id="194443at2759"/>